<feature type="compositionally biased region" description="Polar residues" evidence="1">
    <location>
        <begin position="514"/>
        <end position="531"/>
    </location>
</feature>
<feature type="region of interest" description="Disordered" evidence="1">
    <location>
        <begin position="434"/>
        <end position="536"/>
    </location>
</feature>
<organism evidence="2 3">
    <name type="scientific">Babesia caballi</name>
    <dbReference type="NCBI Taxonomy" id="5871"/>
    <lineage>
        <taxon>Eukaryota</taxon>
        <taxon>Sar</taxon>
        <taxon>Alveolata</taxon>
        <taxon>Apicomplexa</taxon>
        <taxon>Aconoidasida</taxon>
        <taxon>Piroplasmida</taxon>
        <taxon>Babesiidae</taxon>
        <taxon>Babesia</taxon>
    </lineage>
</organism>
<dbReference type="RefSeq" id="XP_067718251.1">
    <property type="nucleotide sequence ID" value="XM_067862150.1"/>
</dbReference>
<name>A0AAV4M288_BABCB</name>
<protein>
    <submittedName>
        <fullName evidence="2">Secreted antigen 1</fullName>
    </submittedName>
</protein>
<evidence type="ECO:0000313" key="2">
    <source>
        <dbReference type="EMBL" id="GIX66182.1"/>
    </source>
</evidence>
<feature type="compositionally biased region" description="Basic and acidic residues" evidence="1">
    <location>
        <begin position="500"/>
        <end position="513"/>
    </location>
</feature>
<gene>
    <name evidence="2" type="ORF">BcabD6B2_56180</name>
</gene>
<keyword evidence="3" id="KW-1185">Reference proteome</keyword>
<accession>A0AAV4M288</accession>
<feature type="compositionally biased region" description="Polar residues" evidence="1">
    <location>
        <begin position="459"/>
        <end position="480"/>
    </location>
</feature>
<proteinExistence type="predicted"/>
<dbReference type="AlphaFoldDB" id="A0AAV4M288"/>
<evidence type="ECO:0000313" key="3">
    <source>
        <dbReference type="Proteomes" id="UP001497744"/>
    </source>
</evidence>
<evidence type="ECO:0000256" key="1">
    <source>
        <dbReference type="SAM" id="MobiDB-lite"/>
    </source>
</evidence>
<comment type="caution">
    <text evidence="2">The sequence shown here is derived from an EMBL/GenBank/DDBJ whole genome shotgun (WGS) entry which is preliminary data.</text>
</comment>
<dbReference type="GeneID" id="94197663"/>
<dbReference type="EMBL" id="BPLF01000006">
    <property type="protein sequence ID" value="GIX66182.1"/>
    <property type="molecule type" value="Genomic_DNA"/>
</dbReference>
<dbReference type="Proteomes" id="UP001497744">
    <property type="component" value="Unassembled WGS sequence"/>
</dbReference>
<sequence length="579" mass="62615">MSVRCRHIKKPDTLRKALDFLGALKHKILTNGSIEKINKVLESSQIGRGVDTVLLFKKVLEHVAELRSYMLVSPNDYGEYNKLHDCEDCCVKYIFNLMPKLQTTLSYLYFHVNDGFIGDDDGQWMTMRCDGKDGDRETNYLYQWLTRTRSAVFERRSDAKLLPGGYNQTGLSGNTADYLMEPLAELVDTIDGSAYIPKLMLRLLPIADFTYESTALALAVIWAFCDGVVSERIGTEVCGAQVSKDDFKRLCESLAQNLTLFAPKSTEFKNAVLASPFRGCIESYDHWTLDSCAYFFDWIAKILPHLVDFLTSMYNECKTWYPSSLQLGTVEGPFPYGFLFGGEWYTTGSWDTASKSLPKAIEKLVDGNSVNGSLVDLLNSFDPSAKTKIEQPRQKTAAAGVSDAFANSPAVSTVNNEGLASGITRSDVTVASGVSDDQRGYNVASGERSETEKAANRGSGDSNGPISSERATQNGVQASPESEALPQRASDSDLSSASNGRDRVAQSAHEDAHSQQIVTHPGSSSGVSHSAQGGGITVDDNSTITIGGATGGAAVLGGGCAALYFLNVGGIKTLITGVP</sequence>
<reference evidence="2 3" key="1">
    <citation type="submission" date="2021-06" db="EMBL/GenBank/DDBJ databases">
        <title>Genome sequence of Babesia caballi.</title>
        <authorList>
            <person name="Yamagishi J."/>
            <person name="Kidaka T."/>
            <person name="Ochi A."/>
        </authorList>
    </citation>
    <scope>NUCLEOTIDE SEQUENCE [LARGE SCALE GENOMIC DNA]</scope>
    <source>
        <strain evidence="2">USDA-D6B2</strain>
    </source>
</reference>